<dbReference type="PROSITE" id="PS00330">
    <property type="entry name" value="HEMOLYSIN_CALCIUM"/>
    <property type="match status" value="1"/>
</dbReference>
<evidence type="ECO:0000313" key="3">
    <source>
        <dbReference type="EMBL" id="SFD71631.1"/>
    </source>
</evidence>
<proteinExistence type="predicted"/>
<dbReference type="SUPFAM" id="SSF51120">
    <property type="entry name" value="beta-Roll"/>
    <property type="match status" value="1"/>
</dbReference>
<dbReference type="GO" id="GO:0005509">
    <property type="term" value="F:calcium ion binding"/>
    <property type="evidence" value="ECO:0007669"/>
    <property type="project" value="InterPro"/>
</dbReference>
<dbReference type="Proteomes" id="UP000325289">
    <property type="component" value="Unassembled WGS sequence"/>
</dbReference>
<dbReference type="EMBL" id="FOMS01000002">
    <property type="protein sequence ID" value="SFD71631.1"/>
    <property type="molecule type" value="Genomic_DNA"/>
</dbReference>
<name>A0A1I1ULE4_9RHOB</name>
<feature type="signal peptide" evidence="2">
    <location>
        <begin position="1"/>
        <end position="18"/>
    </location>
</feature>
<dbReference type="OrthoDB" id="7783360at2"/>
<dbReference type="InterPro" id="IPR018511">
    <property type="entry name" value="Hemolysin-typ_Ca-bd_CS"/>
</dbReference>
<gene>
    <name evidence="3" type="ORF">SAMN04515678_102407</name>
</gene>
<evidence type="ECO:0000256" key="1">
    <source>
        <dbReference type="SAM" id="MobiDB-lite"/>
    </source>
</evidence>
<dbReference type="RefSeq" id="WP_149754777.1">
    <property type="nucleotide sequence ID" value="NZ_FOMS01000002.1"/>
</dbReference>
<dbReference type="Gene3D" id="2.150.10.10">
    <property type="entry name" value="Serralysin-like metalloprotease, C-terminal"/>
    <property type="match status" value="1"/>
</dbReference>
<dbReference type="Pfam" id="PF00353">
    <property type="entry name" value="HemolysinCabind"/>
    <property type="match status" value="1"/>
</dbReference>
<protein>
    <recommendedName>
        <fullName evidence="5">Hemolysin-type calcium-binding repeat-containing protein</fullName>
    </recommendedName>
</protein>
<sequence>MRAVLVCLFLFLAAPALAQDRSVYVWGNSLVHHPEQDRTNVPYWLGRLAAAEGRGIALDGQWTFLREVAEAEMAPQWGFDGVEKVGAADPGAYDAIVITPTNFIQYQSPEAEYDGAEGSPLSVTLSLLDRMREVAPEAAYLIFEGWADMGDYGYPPGWWAERRYHGFNRGDYHDWYVDYVEALRAARPEARITLIPVAPILSEIITGPLSDMEAEDFYLDDAPHGTQETYFLAALVTHAVLNDGPPPETFELPETLAPELRAAYPQIRALVWDRVQEMSDLAAAARSAVVAPAGSATDTAAAPMPDGAAEAPGATDPGSEAETAEAAETEGPDVPEERTGPDLAAIAPDDAPLPERREIDLPPRGARPAGAPALAMGLNGVTDWSSQHPFVDIMKTSRAWIGHLPGQWGGVGVEELRAGGHLDDHGWPVSIPANVERLETLILTDQPEAAEHLRGPYVLRYEGQGSIELTGRAQRVHYRDGEIRFHYQPGEGPVGISLSALDEDDPIREITVVQEQHLPLFEVGALFNPDWIARVQDMRVLRFMDWMMTNGSTAQGWDDRPRMEDATWTEWGVPLPAMIELANHVGADPWFTLPHRADDAYVRAFAEVVRDGLAPDLKAYVEYSNEVWNFIFPQAQWAQARAEERWGESGTGWMQFYGLRAAQIMDIWTEVFGGAASDRLVRVVSVHTGWPGLEEHVLTAPLAFLELGRPPQDSFDAYAVTGYFGHDVSDAATRARVQTWLDRSEAAARASGEAQGLSRVALREHVKAHRFEGALAPMETLLRRGAVATLTEDLFPYHAAAAGAAGLDLIMYEGGSHVTARAEDVEDARLTAFFEAFNYTPEMAGLYRDVLEGWTAAGGRLFNAFVDVSVPSKWGSWGALRHLDDANPRWDMLMAHNATAPVDWESRAAGAFDGGMYRRGTGRIAGGGGPDVLIGGPGDDVLVSNGGSDRLHGGAGRDRAELPGARGDYRFSNAGGRLVAERDGAAVILVAVEEMVFADAPGEVVPTN</sequence>
<feature type="compositionally biased region" description="Acidic residues" evidence="1">
    <location>
        <begin position="322"/>
        <end position="334"/>
    </location>
</feature>
<feature type="compositionally biased region" description="Low complexity" evidence="1">
    <location>
        <begin position="341"/>
        <end position="350"/>
    </location>
</feature>
<evidence type="ECO:0000313" key="4">
    <source>
        <dbReference type="Proteomes" id="UP000325289"/>
    </source>
</evidence>
<evidence type="ECO:0000256" key="2">
    <source>
        <dbReference type="SAM" id="SignalP"/>
    </source>
</evidence>
<dbReference type="InterPro" id="IPR001343">
    <property type="entry name" value="Hemolysn_Ca-bd"/>
</dbReference>
<dbReference type="InterPro" id="IPR011049">
    <property type="entry name" value="Serralysin-like_metalloprot_C"/>
</dbReference>
<accession>A0A1I1ULE4</accession>
<evidence type="ECO:0008006" key="5">
    <source>
        <dbReference type="Google" id="ProtNLM"/>
    </source>
</evidence>
<reference evidence="3 4" key="1">
    <citation type="submission" date="2016-10" db="EMBL/GenBank/DDBJ databases">
        <authorList>
            <person name="Varghese N."/>
            <person name="Submissions S."/>
        </authorList>
    </citation>
    <scope>NUCLEOTIDE SEQUENCE [LARGE SCALE GENOMIC DNA]</scope>
    <source>
        <strain evidence="4">YIM D21,KCTC 23444,ACCC 10710</strain>
    </source>
</reference>
<organism evidence="3 4">
    <name type="scientific">Roseivivax sediminis</name>
    <dbReference type="NCBI Taxonomy" id="936889"/>
    <lineage>
        <taxon>Bacteria</taxon>
        <taxon>Pseudomonadati</taxon>
        <taxon>Pseudomonadota</taxon>
        <taxon>Alphaproteobacteria</taxon>
        <taxon>Rhodobacterales</taxon>
        <taxon>Roseobacteraceae</taxon>
        <taxon>Roseivivax</taxon>
    </lineage>
</organism>
<feature type="chain" id="PRO_5009301890" description="Hemolysin-type calcium-binding repeat-containing protein" evidence="2">
    <location>
        <begin position="19"/>
        <end position="1008"/>
    </location>
</feature>
<feature type="region of interest" description="Disordered" evidence="1">
    <location>
        <begin position="297"/>
        <end position="368"/>
    </location>
</feature>
<feature type="compositionally biased region" description="Low complexity" evidence="1">
    <location>
        <begin position="297"/>
        <end position="321"/>
    </location>
</feature>
<keyword evidence="2" id="KW-0732">Signal</keyword>
<keyword evidence="4" id="KW-1185">Reference proteome</keyword>
<dbReference type="AlphaFoldDB" id="A0A1I1ULE4"/>